<evidence type="ECO:0000256" key="3">
    <source>
        <dbReference type="SAM" id="Phobius"/>
    </source>
</evidence>
<feature type="transmembrane region" description="Helical" evidence="3">
    <location>
        <begin position="28"/>
        <end position="57"/>
    </location>
</feature>
<keyword evidence="3" id="KW-0812">Transmembrane</keyword>
<accession>A0A9D1ML76</accession>
<dbReference type="AlphaFoldDB" id="A0A9D1ML76"/>
<evidence type="ECO:0000259" key="4">
    <source>
        <dbReference type="PROSITE" id="PS51677"/>
    </source>
</evidence>
<reference evidence="5" key="1">
    <citation type="submission" date="2020-10" db="EMBL/GenBank/DDBJ databases">
        <authorList>
            <person name="Gilroy R."/>
        </authorList>
    </citation>
    <scope>NUCLEOTIDE SEQUENCE</scope>
    <source>
        <strain evidence="5">9366</strain>
    </source>
</reference>
<evidence type="ECO:0000256" key="1">
    <source>
        <dbReference type="ARBA" id="ARBA00022723"/>
    </source>
</evidence>
<protein>
    <submittedName>
        <fullName evidence="5">Polysaccharide deacetylase family protein</fullName>
    </submittedName>
</protein>
<dbReference type="GO" id="GO:0005975">
    <property type="term" value="P:carbohydrate metabolic process"/>
    <property type="evidence" value="ECO:0007669"/>
    <property type="project" value="InterPro"/>
</dbReference>
<dbReference type="InterPro" id="IPR011330">
    <property type="entry name" value="Glyco_hydro/deAcase_b/a-brl"/>
</dbReference>
<proteinExistence type="predicted"/>
<feature type="domain" description="NodB homology" evidence="4">
    <location>
        <begin position="70"/>
        <end position="246"/>
    </location>
</feature>
<dbReference type="Gene3D" id="3.20.20.370">
    <property type="entry name" value="Glycoside hydrolase/deacetylase"/>
    <property type="match status" value="1"/>
</dbReference>
<dbReference type="PANTHER" id="PTHR10587:SF133">
    <property type="entry name" value="CHITIN DEACETYLASE 1-RELATED"/>
    <property type="match status" value="1"/>
</dbReference>
<dbReference type="PANTHER" id="PTHR10587">
    <property type="entry name" value="GLYCOSYL TRANSFERASE-RELATED"/>
    <property type="match status" value="1"/>
</dbReference>
<dbReference type="InterPro" id="IPR050248">
    <property type="entry name" value="Polysacc_deacetylase_ArnD"/>
</dbReference>
<keyword evidence="3" id="KW-1133">Transmembrane helix</keyword>
<sequence length="258" mass="27866">MKIKAEKRAKRGESAAERTRGLRRFYSLSSVLIICMLFALTLVSAGVGAGAGVLAVAGSGAIYGGRTDTGEVAIEINVYQGGEYVLEMLKTLEEFGAKATFFIGGCWADDNNEILLKILSSGNEIGNHGYFHKDGDKLDFEGNLREIRATNALIEAITGVRPSLFAPPSGAFGSDTLAAAEREGMKVVMWSKDTIDWRDKDEQLVIKRATKDVKAGDFILMHPTEHSAKALPEILKAFAEKGLKAVRVSDLLPTGEKV</sequence>
<evidence type="ECO:0000313" key="6">
    <source>
        <dbReference type="Proteomes" id="UP000824145"/>
    </source>
</evidence>
<dbReference type="Pfam" id="PF01522">
    <property type="entry name" value="Polysacc_deac_1"/>
    <property type="match status" value="1"/>
</dbReference>
<dbReference type="GO" id="GO:0016810">
    <property type="term" value="F:hydrolase activity, acting on carbon-nitrogen (but not peptide) bonds"/>
    <property type="evidence" value="ECO:0007669"/>
    <property type="project" value="InterPro"/>
</dbReference>
<name>A0A9D1ML76_9FIRM</name>
<dbReference type="InterPro" id="IPR002509">
    <property type="entry name" value="NODB_dom"/>
</dbReference>
<evidence type="ECO:0000313" key="5">
    <source>
        <dbReference type="EMBL" id="HIU62545.1"/>
    </source>
</evidence>
<keyword evidence="3" id="KW-0472">Membrane</keyword>
<keyword evidence="1" id="KW-0479">Metal-binding</keyword>
<dbReference type="GO" id="GO:0046872">
    <property type="term" value="F:metal ion binding"/>
    <property type="evidence" value="ECO:0007669"/>
    <property type="project" value="UniProtKB-KW"/>
</dbReference>
<dbReference type="SUPFAM" id="SSF88713">
    <property type="entry name" value="Glycoside hydrolase/deacetylase"/>
    <property type="match status" value="1"/>
</dbReference>
<reference evidence="5" key="2">
    <citation type="journal article" date="2021" name="PeerJ">
        <title>Extensive microbial diversity within the chicken gut microbiome revealed by metagenomics and culture.</title>
        <authorList>
            <person name="Gilroy R."/>
            <person name="Ravi A."/>
            <person name="Getino M."/>
            <person name="Pursley I."/>
            <person name="Horton D.L."/>
            <person name="Alikhan N.F."/>
            <person name="Baker D."/>
            <person name="Gharbi K."/>
            <person name="Hall N."/>
            <person name="Watson M."/>
            <person name="Adriaenssens E.M."/>
            <person name="Foster-Nyarko E."/>
            <person name="Jarju S."/>
            <person name="Secka A."/>
            <person name="Antonio M."/>
            <person name="Oren A."/>
            <person name="Chaudhuri R.R."/>
            <person name="La Ragione R."/>
            <person name="Hildebrand F."/>
            <person name="Pallen M.J."/>
        </authorList>
    </citation>
    <scope>NUCLEOTIDE SEQUENCE</scope>
    <source>
        <strain evidence="5">9366</strain>
    </source>
</reference>
<organism evidence="5 6">
    <name type="scientific">Candidatus Caccalectryoclostridium excrementigallinarum</name>
    <dbReference type="NCBI Taxonomy" id="2840710"/>
    <lineage>
        <taxon>Bacteria</taxon>
        <taxon>Bacillati</taxon>
        <taxon>Bacillota</taxon>
        <taxon>Clostridia</taxon>
        <taxon>Christensenellales</taxon>
        <taxon>Christensenellaceae</taxon>
        <taxon>Christensenellaceae incertae sedis</taxon>
        <taxon>Candidatus Caccalectryoclostridium</taxon>
    </lineage>
</organism>
<dbReference type="Proteomes" id="UP000824145">
    <property type="component" value="Unassembled WGS sequence"/>
</dbReference>
<dbReference type="EMBL" id="DVNJ01000009">
    <property type="protein sequence ID" value="HIU62545.1"/>
    <property type="molecule type" value="Genomic_DNA"/>
</dbReference>
<evidence type="ECO:0000256" key="2">
    <source>
        <dbReference type="ARBA" id="ARBA00022801"/>
    </source>
</evidence>
<dbReference type="GO" id="GO:0016020">
    <property type="term" value="C:membrane"/>
    <property type="evidence" value="ECO:0007669"/>
    <property type="project" value="TreeGrafter"/>
</dbReference>
<gene>
    <name evidence="5" type="ORF">IAB07_02090</name>
</gene>
<dbReference type="PROSITE" id="PS51677">
    <property type="entry name" value="NODB"/>
    <property type="match status" value="1"/>
</dbReference>
<keyword evidence="2" id="KW-0378">Hydrolase</keyword>
<comment type="caution">
    <text evidence="5">The sequence shown here is derived from an EMBL/GenBank/DDBJ whole genome shotgun (WGS) entry which is preliminary data.</text>
</comment>